<evidence type="ECO:0000256" key="4">
    <source>
        <dbReference type="ARBA" id="ARBA00023014"/>
    </source>
</evidence>
<evidence type="ECO:0000256" key="3">
    <source>
        <dbReference type="ARBA" id="ARBA00023004"/>
    </source>
</evidence>
<accession>A0A448J7K2</accession>
<keyword evidence="2" id="KW-0479">Metal-binding</keyword>
<sequence>MQDFIYIKNDVLIPLPDAIEILDQANDKEALICNDKNQKAQIYAPEINFYLKNSQDEILEQSKNVLTLYEARASVYDLGLDLEQSKEVQNRLILVDSDTQTVEFLKEHGFKVIALSSAEILAVFGSVGELCAVVKNQGEEVEIDFDFLLFKAEDLSVVRKDFTRQSGCYNLLNFENLEALLEFLQSKSPKYPYKTYISYNASVCQYHERRSEHCAKCAEICPTVAILKDDENKHLEFSQVDCLGCGGCISVCPSGSLDYAPMPRESFFTLCEFYKDKKILIIPKKMSLENLNLALPKDVLPFMIEGEKWLSSMHFLTLLQNSGANLVFYTDFVSRGSNEAIVLLNTFFERKFQKKAIFVAKDEKELQNVLKEQEFIQDLKYDFHNNILTTRENFAKRMQEMIKNEDFGSIESGEWLRYGKVEINPNTCTLCLSCVGACNVGALIADTKENALKFNASLCTTCGYCELSCAEKDTLKLFRSGMEFRASYFEYQTMAKDELFACIECGKEFATKKAVEKIANLMKPKFGNDENKIKTLYCCADCKAKVMIKAMGLWGKIRS</sequence>
<dbReference type="InterPro" id="IPR017896">
    <property type="entry name" value="4Fe4S_Fe-S-bd"/>
</dbReference>
<reference evidence="6 7" key="1">
    <citation type="submission" date="2018-12" db="EMBL/GenBank/DDBJ databases">
        <authorList>
            <consortium name="Pathogen Informatics"/>
        </authorList>
    </citation>
    <scope>NUCLEOTIDE SEQUENCE [LARGE SCALE GENOMIC DNA]</scope>
    <source>
        <strain evidence="6 7">NCTC11951</strain>
    </source>
</reference>
<dbReference type="PANTHER" id="PTHR24960">
    <property type="entry name" value="PHOTOSYSTEM I IRON-SULFUR CENTER-RELATED"/>
    <property type="match status" value="1"/>
</dbReference>
<dbReference type="Gene3D" id="3.30.70.20">
    <property type="match status" value="2"/>
</dbReference>
<organism evidence="6 7">
    <name type="scientific">Campylobacter jejuni subsp. doylei</name>
    <dbReference type="NCBI Taxonomy" id="32021"/>
    <lineage>
        <taxon>Bacteria</taxon>
        <taxon>Pseudomonadati</taxon>
        <taxon>Campylobacterota</taxon>
        <taxon>Epsilonproteobacteria</taxon>
        <taxon>Campylobacterales</taxon>
        <taxon>Campylobacteraceae</taxon>
        <taxon>Campylobacter</taxon>
    </lineage>
</organism>
<dbReference type="GO" id="GO:0046872">
    <property type="term" value="F:metal ion binding"/>
    <property type="evidence" value="ECO:0007669"/>
    <property type="project" value="UniProtKB-KW"/>
</dbReference>
<dbReference type="Proteomes" id="UP000275504">
    <property type="component" value="Chromosome"/>
</dbReference>
<dbReference type="GO" id="GO:0051539">
    <property type="term" value="F:4 iron, 4 sulfur cluster binding"/>
    <property type="evidence" value="ECO:0007669"/>
    <property type="project" value="UniProtKB-KW"/>
</dbReference>
<feature type="domain" description="4Fe-4S ferredoxin-type" evidence="5">
    <location>
        <begin position="450"/>
        <end position="480"/>
    </location>
</feature>
<dbReference type="PROSITE" id="PS51379">
    <property type="entry name" value="4FE4S_FER_2"/>
    <property type="match status" value="3"/>
</dbReference>
<protein>
    <submittedName>
        <fullName evidence="6">Ferredoxin</fullName>
    </submittedName>
</protein>
<evidence type="ECO:0000313" key="6">
    <source>
        <dbReference type="EMBL" id="VEG60621.1"/>
    </source>
</evidence>
<dbReference type="SUPFAM" id="SSF54862">
    <property type="entry name" value="4Fe-4S ferredoxins"/>
    <property type="match status" value="1"/>
</dbReference>
<dbReference type="EMBL" id="LR134359">
    <property type="protein sequence ID" value="VEG60621.1"/>
    <property type="molecule type" value="Genomic_DNA"/>
</dbReference>
<evidence type="ECO:0000259" key="5">
    <source>
        <dbReference type="PROSITE" id="PS51379"/>
    </source>
</evidence>
<feature type="domain" description="4Fe-4S ferredoxin-type" evidence="5">
    <location>
        <begin position="233"/>
        <end position="262"/>
    </location>
</feature>
<dbReference type="InterPro" id="IPR017900">
    <property type="entry name" value="4Fe4S_Fe_S_CS"/>
</dbReference>
<dbReference type="Pfam" id="PF13237">
    <property type="entry name" value="Fer4_10"/>
    <property type="match status" value="1"/>
</dbReference>
<keyword evidence="4" id="KW-0411">Iron-sulfur</keyword>
<name>A0A448J7K2_CAMJU</name>
<dbReference type="PROSITE" id="PS00198">
    <property type="entry name" value="4FE4S_FER_1"/>
    <property type="match status" value="1"/>
</dbReference>
<dbReference type="PANTHER" id="PTHR24960:SF79">
    <property type="entry name" value="PHOTOSYSTEM I IRON-SULFUR CENTER"/>
    <property type="match status" value="1"/>
</dbReference>
<evidence type="ECO:0000256" key="1">
    <source>
        <dbReference type="ARBA" id="ARBA00022485"/>
    </source>
</evidence>
<keyword evidence="3" id="KW-0408">Iron</keyword>
<dbReference type="Pfam" id="PF12838">
    <property type="entry name" value="Fer4_7"/>
    <property type="match status" value="1"/>
</dbReference>
<evidence type="ECO:0000313" key="7">
    <source>
        <dbReference type="Proteomes" id="UP000275504"/>
    </source>
</evidence>
<keyword evidence="1" id="KW-0004">4Fe-4S</keyword>
<dbReference type="InterPro" id="IPR050157">
    <property type="entry name" value="PSI_iron-sulfur_center"/>
</dbReference>
<dbReference type="AlphaFoldDB" id="A0A448J7K2"/>
<evidence type="ECO:0000256" key="2">
    <source>
        <dbReference type="ARBA" id="ARBA00022723"/>
    </source>
</evidence>
<gene>
    <name evidence="6" type="ORF">NCTC11951_00363</name>
</gene>
<proteinExistence type="predicted"/>
<feature type="domain" description="4Fe-4S ferredoxin-type" evidence="5">
    <location>
        <begin position="419"/>
        <end position="448"/>
    </location>
</feature>